<dbReference type="GO" id="GO:0008270">
    <property type="term" value="F:zinc ion binding"/>
    <property type="evidence" value="ECO:0007669"/>
    <property type="project" value="TreeGrafter"/>
</dbReference>
<evidence type="ECO:0000256" key="12">
    <source>
        <dbReference type="PIRSR" id="PIRSR602481-1"/>
    </source>
</evidence>
<dbReference type="InterPro" id="IPR043135">
    <property type="entry name" value="Fur_C"/>
</dbReference>
<gene>
    <name evidence="14" type="ORF">H9784_11055</name>
</gene>
<evidence type="ECO:0000256" key="9">
    <source>
        <dbReference type="ARBA" id="ARBA00023015"/>
    </source>
</evidence>
<dbReference type="GO" id="GO:1900376">
    <property type="term" value="P:regulation of secondary metabolite biosynthetic process"/>
    <property type="evidence" value="ECO:0007669"/>
    <property type="project" value="TreeGrafter"/>
</dbReference>
<organism evidence="14 15">
    <name type="scientific">Candidatus Desulfovibrio intestinavium</name>
    <dbReference type="NCBI Taxonomy" id="2838534"/>
    <lineage>
        <taxon>Bacteria</taxon>
        <taxon>Pseudomonadati</taxon>
        <taxon>Thermodesulfobacteriota</taxon>
        <taxon>Desulfovibrionia</taxon>
        <taxon>Desulfovibrionales</taxon>
        <taxon>Desulfovibrionaceae</taxon>
        <taxon>Desulfovibrio</taxon>
    </lineage>
</organism>
<feature type="binding site" evidence="13">
    <location>
        <position position="131"/>
    </location>
    <ligand>
        <name>Fe cation</name>
        <dbReference type="ChEBI" id="CHEBI:24875"/>
    </ligand>
</feature>
<proteinExistence type="inferred from homology"/>
<dbReference type="GO" id="GO:0045892">
    <property type="term" value="P:negative regulation of DNA-templated transcription"/>
    <property type="evidence" value="ECO:0007669"/>
    <property type="project" value="TreeGrafter"/>
</dbReference>
<feature type="binding site" evidence="12">
    <location>
        <position position="99"/>
    </location>
    <ligand>
        <name>Zn(2+)</name>
        <dbReference type="ChEBI" id="CHEBI:29105"/>
    </ligand>
</feature>
<name>A0A9D2KRI1_9BACT</name>
<keyword evidence="6" id="KW-0678">Repressor</keyword>
<keyword evidence="5" id="KW-0963">Cytoplasm</keyword>
<dbReference type="GO" id="GO:0000976">
    <property type="term" value="F:transcription cis-regulatory region binding"/>
    <property type="evidence" value="ECO:0007669"/>
    <property type="project" value="TreeGrafter"/>
</dbReference>
<evidence type="ECO:0000256" key="10">
    <source>
        <dbReference type="ARBA" id="ARBA00023125"/>
    </source>
</evidence>
<comment type="cofactor">
    <cofactor evidence="13">
        <name>Mn(2+)</name>
        <dbReference type="ChEBI" id="CHEBI:29035"/>
    </cofactor>
    <cofactor evidence="13">
        <name>Fe(2+)</name>
        <dbReference type="ChEBI" id="CHEBI:29033"/>
    </cofactor>
    <text evidence="13">Binds 1 Mn(2+) or Fe(2+) ion per subunit.</text>
</comment>
<evidence type="ECO:0000256" key="7">
    <source>
        <dbReference type="ARBA" id="ARBA00022723"/>
    </source>
</evidence>
<keyword evidence="8 12" id="KW-0862">Zinc</keyword>
<dbReference type="Proteomes" id="UP000823821">
    <property type="component" value="Unassembled WGS sequence"/>
</dbReference>
<evidence type="ECO:0000256" key="11">
    <source>
        <dbReference type="ARBA" id="ARBA00023163"/>
    </source>
</evidence>
<evidence type="ECO:0000256" key="3">
    <source>
        <dbReference type="ARBA" id="ARBA00011738"/>
    </source>
</evidence>
<evidence type="ECO:0000256" key="5">
    <source>
        <dbReference type="ARBA" id="ARBA00022490"/>
    </source>
</evidence>
<comment type="subunit">
    <text evidence="3">Homodimer.</text>
</comment>
<dbReference type="Pfam" id="PF01475">
    <property type="entry name" value="FUR"/>
    <property type="match status" value="1"/>
</dbReference>
<dbReference type="GO" id="GO:0005829">
    <property type="term" value="C:cytosol"/>
    <property type="evidence" value="ECO:0007669"/>
    <property type="project" value="TreeGrafter"/>
</dbReference>
<dbReference type="PANTHER" id="PTHR33202">
    <property type="entry name" value="ZINC UPTAKE REGULATION PROTEIN"/>
    <property type="match status" value="1"/>
</dbReference>
<comment type="caution">
    <text evidence="14">The sequence shown here is derived from an EMBL/GenBank/DDBJ whole genome shotgun (WGS) entry which is preliminary data.</text>
</comment>
<comment type="similarity">
    <text evidence="2">Belongs to the Fur family.</text>
</comment>
<feature type="binding site" evidence="12">
    <location>
        <position position="102"/>
    </location>
    <ligand>
        <name>Zn(2+)</name>
        <dbReference type="ChEBI" id="CHEBI:29105"/>
    </ligand>
</feature>
<feature type="binding site" evidence="12">
    <location>
        <position position="142"/>
    </location>
    <ligand>
        <name>Zn(2+)</name>
        <dbReference type="ChEBI" id="CHEBI:29105"/>
    </ligand>
</feature>
<dbReference type="AlphaFoldDB" id="A0A9D2KRI1"/>
<feature type="binding site" evidence="13">
    <location>
        <position position="95"/>
    </location>
    <ligand>
        <name>Fe cation</name>
        <dbReference type="ChEBI" id="CHEBI:24875"/>
    </ligand>
</feature>
<keyword evidence="11" id="KW-0804">Transcription</keyword>
<evidence type="ECO:0000313" key="14">
    <source>
        <dbReference type="EMBL" id="HJA80083.1"/>
    </source>
</evidence>
<keyword evidence="7 12" id="KW-0479">Metal-binding</keyword>
<dbReference type="Gene3D" id="3.30.1490.190">
    <property type="match status" value="1"/>
</dbReference>
<reference evidence="14" key="2">
    <citation type="submission" date="2021-04" db="EMBL/GenBank/DDBJ databases">
        <authorList>
            <person name="Gilroy R."/>
        </authorList>
    </citation>
    <scope>NUCLEOTIDE SEQUENCE</scope>
    <source>
        <strain evidence="14">5032</strain>
    </source>
</reference>
<accession>A0A9D2KRI1</accession>
<keyword evidence="10" id="KW-0238">DNA-binding</keyword>
<reference evidence="14" key="1">
    <citation type="journal article" date="2021" name="PeerJ">
        <title>Extensive microbial diversity within the chicken gut microbiome revealed by metagenomics and culture.</title>
        <authorList>
            <person name="Gilroy R."/>
            <person name="Ravi A."/>
            <person name="Getino M."/>
            <person name="Pursley I."/>
            <person name="Horton D.L."/>
            <person name="Alikhan N.F."/>
            <person name="Baker D."/>
            <person name="Gharbi K."/>
            <person name="Hall N."/>
            <person name="Watson M."/>
            <person name="Adriaenssens E.M."/>
            <person name="Foster-Nyarko E."/>
            <person name="Jarju S."/>
            <person name="Secka A."/>
            <person name="Antonio M."/>
            <person name="Oren A."/>
            <person name="Chaudhuri R.R."/>
            <person name="La Ragione R."/>
            <person name="Hildebrand F."/>
            <person name="Pallen M.J."/>
        </authorList>
    </citation>
    <scope>NUCLEOTIDE SEQUENCE</scope>
    <source>
        <strain evidence="14">5032</strain>
    </source>
</reference>
<dbReference type="GO" id="GO:0003700">
    <property type="term" value="F:DNA-binding transcription factor activity"/>
    <property type="evidence" value="ECO:0007669"/>
    <property type="project" value="InterPro"/>
</dbReference>
<evidence type="ECO:0000256" key="4">
    <source>
        <dbReference type="ARBA" id="ARBA00020910"/>
    </source>
</evidence>
<sequence>MDNTAFHNAFQEFICRKGMNATAQRRIIAEVFFRFPGHHSLEEFYQRVQQQDASIGQTTVYRTLKLLCEAGLAMEIHFSDGIARYELAASDSHHDHMVCVTCGKIIEIYDPRIEKIQHELARKYDFLLRGHVHNLYGVCADCAAREQTGSGKGEAAAGGAVADE</sequence>
<dbReference type="Gene3D" id="1.10.10.10">
    <property type="entry name" value="Winged helix-like DNA-binding domain superfamily/Winged helix DNA-binding domain"/>
    <property type="match status" value="1"/>
</dbReference>
<dbReference type="CDD" id="cd07153">
    <property type="entry name" value="Fur_like"/>
    <property type="match status" value="1"/>
</dbReference>
<evidence type="ECO:0000256" key="1">
    <source>
        <dbReference type="ARBA" id="ARBA00004496"/>
    </source>
</evidence>
<dbReference type="EMBL" id="DWZD01000053">
    <property type="protein sequence ID" value="HJA80083.1"/>
    <property type="molecule type" value="Genomic_DNA"/>
</dbReference>
<evidence type="ECO:0000256" key="2">
    <source>
        <dbReference type="ARBA" id="ARBA00007957"/>
    </source>
</evidence>
<dbReference type="SUPFAM" id="SSF46785">
    <property type="entry name" value="Winged helix' DNA-binding domain"/>
    <property type="match status" value="1"/>
</dbReference>
<comment type="subcellular location">
    <subcellularLocation>
        <location evidence="1">Cytoplasm</location>
    </subcellularLocation>
</comment>
<protein>
    <recommendedName>
        <fullName evidence="4">Ferric uptake regulation protein</fullName>
    </recommendedName>
</protein>
<keyword evidence="9" id="KW-0805">Transcription regulation</keyword>
<evidence type="ECO:0000256" key="6">
    <source>
        <dbReference type="ARBA" id="ARBA00022491"/>
    </source>
</evidence>
<feature type="binding site" evidence="13">
    <location>
        <position position="114"/>
    </location>
    <ligand>
        <name>Fe cation</name>
        <dbReference type="ChEBI" id="CHEBI:24875"/>
    </ligand>
</feature>
<keyword evidence="13" id="KW-0408">Iron</keyword>
<dbReference type="PANTHER" id="PTHR33202:SF2">
    <property type="entry name" value="FERRIC UPTAKE REGULATION PROTEIN"/>
    <property type="match status" value="1"/>
</dbReference>
<comment type="cofactor">
    <cofactor evidence="12">
        <name>Zn(2+)</name>
        <dbReference type="ChEBI" id="CHEBI:29105"/>
    </cofactor>
    <text evidence="12">Binds 1 zinc ion per subunit.</text>
</comment>
<dbReference type="InterPro" id="IPR036390">
    <property type="entry name" value="WH_DNA-bd_sf"/>
</dbReference>
<dbReference type="InterPro" id="IPR002481">
    <property type="entry name" value="FUR"/>
</dbReference>
<evidence type="ECO:0000256" key="13">
    <source>
        <dbReference type="PIRSR" id="PIRSR602481-2"/>
    </source>
</evidence>
<evidence type="ECO:0000313" key="15">
    <source>
        <dbReference type="Proteomes" id="UP000823821"/>
    </source>
</evidence>
<evidence type="ECO:0000256" key="8">
    <source>
        <dbReference type="ARBA" id="ARBA00022833"/>
    </source>
</evidence>
<feature type="binding site" evidence="12">
    <location>
        <position position="139"/>
    </location>
    <ligand>
        <name>Zn(2+)</name>
        <dbReference type="ChEBI" id="CHEBI:29105"/>
    </ligand>
</feature>
<feature type="binding site" evidence="13">
    <location>
        <position position="93"/>
    </location>
    <ligand>
        <name>Fe cation</name>
        <dbReference type="ChEBI" id="CHEBI:24875"/>
    </ligand>
</feature>
<dbReference type="InterPro" id="IPR036388">
    <property type="entry name" value="WH-like_DNA-bd_sf"/>
</dbReference>